<dbReference type="InterPro" id="IPR001667">
    <property type="entry name" value="DDH_dom"/>
</dbReference>
<dbReference type="PANTHER" id="PTHR12112:SF39">
    <property type="entry name" value="EG:152A3.5 PROTEIN (FBGN0003116_PN PROTEIN)"/>
    <property type="match status" value="1"/>
</dbReference>
<keyword evidence="2" id="KW-0479">Metal-binding</keyword>
<dbReference type="AlphaFoldDB" id="A0A2T3AZV5"/>
<evidence type="ECO:0000259" key="5">
    <source>
        <dbReference type="SMART" id="SM01131"/>
    </source>
</evidence>
<dbReference type="SMART" id="SM01131">
    <property type="entry name" value="DHHA2"/>
    <property type="match status" value="1"/>
</dbReference>
<proteinExistence type="predicted"/>
<keyword evidence="4" id="KW-0464">Manganese</keyword>
<name>A0A2T3AZV5_AMORE</name>
<dbReference type="InterPro" id="IPR038763">
    <property type="entry name" value="DHH_sf"/>
</dbReference>
<accession>A0A2T3AZV5</accession>
<dbReference type="Pfam" id="PF02833">
    <property type="entry name" value="DHHA2"/>
    <property type="match status" value="1"/>
</dbReference>
<evidence type="ECO:0000256" key="3">
    <source>
        <dbReference type="ARBA" id="ARBA00022801"/>
    </source>
</evidence>
<protein>
    <recommendedName>
        <fullName evidence="5">DHHA2 domain-containing protein</fullName>
    </recommendedName>
</protein>
<evidence type="ECO:0000313" key="7">
    <source>
        <dbReference type="Proteomes" id="UP000241818"/>
    </source>
</evidence>
<dbReference type="Pfam" id="PF01368">
    <property type="entry name" value="DHH"/>
    <property type="match status" value="1"/>
</dbReference>
<dbReference type="Gene3D" id="3.10.310.20">
    <property type="entry name" value="DHHA2 domain"/>
    <property type="match status" value="1"/>
</dbReference>
<organism evidence="6 7">
    <name type="scientific">Amorphotheca resinae ATCC 22711</name>
    <dbReference type="NCBI Taxonomy" id="857342"/>
    <lineage>
        <taxon>Eukaryota</taxon>
        <taxon>Fungi</taxon>
        <taxon>Dikarya</taxon>
        <taxon>Ascomycota</taxon>
        <taxon>Pezizomycotina</taxon>
        <taxon>Leotiomycetes</taxon>
        <taxon>Helotiales</taxon>
        <taxon>Amorphothecaceae</taxon>
        <taxon>Amorphotheca</taxon>
    </lineage>
</organism>
<dbReference type="GO" id="GO:0046872">
    <property type="term" value="F:metal ion binding"/>
    <property type="evidence" value="ECO:0007669"/>
    <property type="project" value="UniProtKB-KW"/>
</dbReference>
<dbReference type="OrthoDB" id="374045at2759"/>
<evidence type="ECO:0000313" key="6">
    <source>
        <dbReference type="EMBL" id="PSS16671.1"/>
    </source>
</evidence>
<dbReference type="EMBL" id="KZ679012">
    <property type="protein sequence ID" value="PSS16671.1"/>
    <property type="molecule type" value="Genomic_DNA"/>
</dbReference>
<reference evidence="6 7" key="1">
    <citation type="journal article" date="2018" name="New Phytol.">
        <title>Comparative genomics and transcriptomics depict ericoid mycorrhizal fungi as versatile saprotrophs and plant mutualists.</title>
        <authorList>
            <person name="Martino E."/>
            <person name="Morin E."/>
            <person name="Grelet G.A."/>
            <person name="Kuo A."/>
            <person name="Kohler A."/>
            <person name="Daghino S."/>
            <person name="Barry K.W."/>
            <person name="Cichocki N."/>
            <person name="Clum A."/>
            <person name="Dockter R.B."/>
            <person name="Hainaut M."/>
            <person name="Kuo R.C."/>
            <person name="LaButti K."/>
            <person name="Lindahl B.D."/>
            <person name="Lindquist E.A."/>
            <person name="Lipzen A."/>
            <person name="Khouja H.R."/>
            <person name="Magnuson J."/>
            <person name="Murat C."/>
            <person name="Ohm R.A."/>
            <person name="Singer S.W."/>
            <person name="Spatafora J.W."/>
            <person name="Wang M."/>
            <person name="Veneault-Fourrey C."/>
            <person name="Henrissat B."/>
            <person name="Grigoriev I.V."/>
            <person name="Martin F.M."/>
            <person name="Perotto S."/>
        </authorList>
    </citation>
    <scope>NUCLEOTIDE SEQUENCE [LARGE SCALE GENOMIC DNA]</scope>
    <source>
        <strain evidence="6 7">ATCC 22711</strain>
    </source>
</reference>
<evidence type="ECO:0000256" key="2">
    <source>
        <dbReference type="ARBA" id="ARBA00022723"/>
    </source>
</evidence>
<dbReference type="STRING" id="857342.A0A2T3AZV5"/>
<evidence type="ECO:0000256" key="4">
    <source>
        <dbReference type="ARBA" id="ARBA00023211"/>
    </source>
</evidence>
<sequence length="406" mass="45323">MPLPRVSLQSFLSSAKSALATSVQQTSPVTFVIGNESADLDSLCSAIVLAYLRTYASSSKHNTLYIPLSNLPHADLALRPELIPVLSRANLKPSDLLTLSDLPRLSQISSKLPAEKTRWILVDHNALQGELGRIYGTRVVGCIDHHDEEGKVPRDCGEEPRVVRKSGSCSSLVVEHCREAWDALSKKSEDKESVSWDAELAQLALAPVLIDTTNLTDKNKVTPTDIEAVEYLESKIRAEPAIKFNSEEHFKVVSAAKSDIGGLSLPDILRKDYKQWNEAGDVKLGISSVVKDMQFLIDKAGNEEKFFTALEDFSRERDLSVCSIMTTSQKDGKFQRELFVWGLGERGVEAAKKFEASSREELGLQQWSDGLLDLDGGKQWRRCWWQHRVENSRKQVAPMMRTAIQR</sequence>
<keyword evidence="7" id="KW-1185">Reference proteome</keyword>
<dbReference type="Gene3D" id="3.90.1640.10">
    <property type="entry name" value="inorganic pyrophosphatase (n-terminal core)"/>
    <property type="match status" value="1"/>
</dbReference>
<dbReference type="SUPFAM" id="SSF64182">
    <property type="entry name" value="DHH phosphoesterases"/>
    <property type="match status" value="1"/>
</dbReference>
<dbReference type="InterPro" id="IPR004097">
    <property type="entry name" value="DHHA2"/>
</dbReference>
<evidence type="ECO:0000256" key="1">
    <source>
        <dbReference type="ARBA" id="ARBA00001936"/>
    </source>
</evidence>
<dbReference type="RefSeq" id="XP_024720179.1">
    <property type="nucleotide sequence ID" value="XM_024865789.1"/>
</dbReference>
<dbReference type="InterPro" id="IPR038222">
    <property type="entry name" value="DHHA2_dom_sf"/>
</dbReference>
<dbReference type="PANTHER" id="PTHR12112">
    <property type="entry name" value="BNIP - RELATED"/>
    <property type="match status" value="1"/>
</dbReference>
<comment type="cofactor">
    <cofactor evidence="1">
        <name>Mn(2+)</name>
        <dbReference type="ChEBI" id="CHEBI:29035"/>
    </cofactor>
</comment>
<dbReference type="Proteomes" id="UP000241818">
    <property type="component" value="Unassembled WGS sequence"/>
</dbReference>
<dbReference type="GeneID" id="36573870"/>
<dbReference type="InParanoid" id="A0A2T3AZV5"/>
<dbReference type="GO" id="GO:0005737">
    <property type="term" value="C:cytoplasm"/>
    <property type="evidence" value="ECO:0007669"/>
    <property type="project" value="InterPro"/>
</dbReference>
<dbReference type="GO" id="GO:0004309">
    <property type="term" value="F:exopolyphosphatase activity"/>
    <property type="evidence" value="ECO:0007669"/>
    <property type="project" value="TreeGrafter"/>
</dbReference>
<gene>
    <name evidence="6" type="ORF">M430DRAFT_28426</name>
</gene>
<dbReference type="FunCoup" id="A0A2T3AZV5">
    <property type="interactions" value="217"/>
</dbReference>
<feature type="domain" description="DHHA2" evidence="5">
    <location>
        <begin position="250"/>
        <end position="404"/>
    </location>
</feature>
<keyword evidence="3" id="KW-0378">Hydrolase</keyword>